<reference evidence="4" key="1">
    <citation type="journal article" date="2015" name="Nature">
        <title>Complex archaea that bridge the gap between prokaryotes and eukaryotes.</title>
        <authorList>
            <person name="Spang A."/>
            <person name="Saw J.H."/>
            <person name="Jorgensen S.L."/>
            <person name="Zaremba-Niedzwiedzka K."/>
            <person name="Martijn J."/>
            <person name="Lind A.E."/>
            <person name="van Eijk R."/>
            <person name="Schleper C."/>
            <person name="Guy L."/>
            <person name="Ettema T.J."/>
        </authorList>
    </citation>
    <scope>NUCLEOTIDE SEQUENCE</scope>
</reference>
<evidence type="ECO:0000259" key="3">
    <source>
        <dbReference type="Pfam" id="PF05707"/>
    </source>
</evidence>
<dbReference type="InterPro" id="IPR008900">
    <property type="entry name" value="Zot_N"/>
</dbReference>
<proteinExistence type="predicted"/>
<dbReference type="PANTHER" id="PTHR42957">
    <property type="entry name" value="HELICASE MJ1565-RELATED"/>
    <property type="match status" value="1"/>
</dbReference>
<sequence>MIIGKNIETKGNIDIDLQKLISTRLLIQANSGGGKSWLIRRLLEQTHGKIQQIVIDLEGEFSTLREKYDYLLVGKDGEIPANIQTAELLAIKLLKLNVSTIIDLSELKHHERIFFVQRFLESLVNAPRELWHTCLVIVDEAHQFCPEGKKSESAISVIDLQTRGRKRGFCGVLATQRISKLHKDAAAECNNVLVGRTVQDIDRKRAANDLGFTTKEQELSLRRLGDGEFFAYGPAISKEDIIKVKIGDVKTTHPEPGKNILKASQTPDNIKRLLKDVIDLPKEVETELKTKKEFQNKINELKREVRTLKTSQPKPIADERALERARQHGFKEAERDSIRQIYSLERNYKQIEKKLIDIGKILGQKIPKFNELPKFSPKPIQYEPQIQFRRNAKIITKTTVTDGNSIATDNEDKKLSPAYLRMLRACASFYPNTITKAKISFLSHIAQKASTFRNGLSKLRVIGAIEDSGTQIICTEIGLSITGPVEEVPSDPESLFRMWSQKLSPAYERILKSIYDRYPNSISKEEISEETEVPIDASTFRNGLSKLRSLGLIKNEGTELKMAEDFFE</sequence>
<comment type="caution">
    <text evidence="4">The sequence shown here is derived from an EMBL/GenBank/DDBJ whole genome shotgun (WGS) entry which is preliminary data.</text>
</comment>
<evidence type="ECO:0000259" key="2">
    <source>
        <dbReference type="Pfam" id="PF01935"/>
    </source>
</evidence>
<protein>
    <submittedName>
        <fullName evidence="4">Uncharacterized protein</fullName>
    </submittedName>
</protein>
<keyword evidence="1" id="KW-0175">Coiled coil</keyword>
<accession>A0A0F9FGS5</accession>
<evidence type="ECO:0000313" key="4">
    <source>
        <dbReference type="EMBL" id="KKL85604.1"/>
    </source>
</evidence>
<evidence type="ECO:0000256" key="1">
    <source>
        <dbReference type="SAM" id="Coils"/>
    </source>
</evidence>
<name>A0A0F9FGS5_9ZZZZ</name>
<feature type="domain" description="Zona occludens toxin N-terminal" evidence="3">
    <location>
        <begin position="131"/>
        <end position="190"/>
    </location>
</feature>
<feature type="coiled-coil region" evidence="1">
    <location>
        <begin position="284"/>
        <end position="311"/>
    </location>
</feature>
<gene>
    <name evidence="4" type="ORF">LCGC14_1953060</name>
</gene>
<dbReference type="InterPro" id="IPR008571">
    <property type="entry name" value="HerA-like"/>
</dbReference>
<dbReference type="Gene3D" id="3.40.50.300">
    <property type="entry name" value="P-loop containing nucleotide triphosphate hydrolases"/>
    <property type="match status" value="1"/>
</dbReference>
<dbReference type="Pfam" id="PF01935">
    <property type="entry name" value="DUF87"/>
    <property type="match status" value="1"/>
</dbReference>
<dbReference type="Pfam" id="PF05707">
    <property type="entry name" value="Zot"/>
    <property type="match status" value="1"/>
</dbReference>
<dbReference type="EMBL" id="LAZR01021360">
    <property type="protein sequence ID" value="KKL85604.1"/>
    <property type="molecule type" value="Genomic_DNA"/>
</dbReference>
<organism evidence="4">
    <name type="scientific">marine sediment metagenome</name>
    <dbReference type="NCBI Taxonomy" id="412755"/>
    <lineage>
        <taxon>unclassified sequences</taxon>
        <taxon>metagenomes</taxon>
        <taxon>ecological metagenomes</taxon>
    </lineage>
</organism>
<dbReference type="AlphaFoldDB" id="A0A0F9FGS5"/>
<dbReference type="InterPro" id="IPR027417">
    <property type="entry name" value="P-loop_NTPase"/>
</dbReference>
<dbReference type="InterPro" id="IPR002789">
    <property type="entry name" value="HerA_central"/>
</dbReference>
<dbReference type="PANTHER" id="PTHR42957:SF1">
    <property type="entry name" value="HELICASE MJ1565-RELATED"/>
    <property type="match status" value="1"/>
</dbReference>
<feature type="domain" description="Helicase HerA central" evidence="2">
    <location>
        <begin position="3"/>
        <end position="123"/>
    </location>
</feature>
<dbReference type="SUPFAM" id="SSF52540">
    <property type="entry name" value="P-loop containing nucleoside triphosphate hydrolases"/>
    <property type="match status" value="1"/>
</dbReference>